<dbReference type="PANTHER" id="PTHR11059:SF0">
    <property type="entry name" value="DNA REPAIR PROTEIN RECN"/>
    <property type="match status" value="1"/>
</dbReference>
<dbReference type="Proteomes" id="UP000297318">
    <property type="component" value="Unassembled WGS sequence"/>
</dbReference>
<evidence type="ECO:0000256" key="8">
    <source>
        <dbReference type="ARBA" id="ARBA00033408"/>
    </source>
</evidence>
<dbReference type="PANTHER" id="PTHR11059">
    <property type="entry name" value="DNA REPAIR PROTEIN RECN"/>
    <property type="match status" value="1"/>
</dbReference>
<sequence length="575" mass="59494">MIEELRIRDLGVIAEATLEPSPGFTAITGETGAGKTMLLSALDLLLGGRADASRVRVGAERAVVEGRFTSVPAAAVARAEDAGAELDDGTLILARTVVAQGRSRAHVGGTSVPQAVLGDIGEQLVTVHGQADQFHLRSRATQRDVVDAFAGPEHADLLATMRTTHAALRRAEQALAEFTANSRTRALEVTTLTAALAEIDDAEPQPGEDLALREEVDRLDNVEVLRSGASEAVVALSGRGADDLGAVDLLEASARALNRAAEHDPSLGALAEQIMDSSRVVADLNAEIGTYVAGLESDPRRLDVVHARRAVLATLGRTYGVPWAERGPQDPPAGSTDAVILWARHARARLDELTGPGQDPDTLREQVAELGAEAAAVATRVTAARRAAGDRLATAVTAELAGLAMASAQVEVALDPVVVGPTGADDVAILLAPHPGAPARPLGQGASGGEISRVMLALEVSLADAGEATPTTFVFDEVDAGIGGRTASQVGQRLAELARTAQVVVVTHLAQVAAFADHHIVLEKDTGAPDGTVTSVRAVSGDDRTAELARMLSGETTATALEHAADLLERSDVGR</sequence>
<keyword evidence="6" id="KW-0067">ATP-binding</keyword>
<dbReference type="RefSeq" id="WP_135850476.1">
    <property type="nucleotide sequence ID" value="NZ_RHPJ01000003.1"/>
</dbReference>
<keyword evidence="5 9" id="KW-0227">DNA damage</keyword>
<reference evidence="11 12" key="1">
    <citation type="submission" date="2018-11" db="EMBL/GenBank/DDBJ databases">
        <title>Complete genome sequencing of the Actinobacteria Serinibacter sp. K3-2.</title>
        <authorList>
            <person name="Rakitin A.L."/>
            <person name="Beletsky A.V."/>
            <person name="Mardanov A.V."/>
            <person name="Ravin N.V."/>
            <person name="Gromova A.S."/>
            <person name="Filippova S.N."/>
            <person name="Gal'Chenko V.F."/>
        </authorList>
    </citation>
    <scope>NUCLEOTIDE SEQUENCE [LARGE SCALE GENOMIC DNA]</scope>
    <source>
        <strain evidence="11 12">K3-2</strain>
    </source>
</reference>
<feature type="domain" description="RecF/RecN/SMC N-terminal" evidence="10">
    <location>
        <begin position="2"/>
        <end position="522"/>
    </location>
</feature>
<comment type="similarity">
    <text evidence="2 9">Belongs to the RecN family.</text>
</comment>
<dbReference type="NCBIfam" id="TIGR00634">
    <property type="entry name" value="recN"/>
    <property type="match status" value="1"/>
</dbReference>
<dbReference type="GO" id="GO:0005524">
    <property type="term" value="F:ATP binding"/>
    <property type="evidence" value="ECO:0007669"/>
    <property type="project" value="UniProtKB-KW"/>
</dbReference>
<proteinExistence type="inferred from homology"/>
<protein>
    <recommendedName>
        <fullName evidence="3 9">DNA repair protein RecN</fullName>
    </recommendedName>
    <alternativeName>
        <fullName evidence="8 9">Recombination protein N</fullName>
    </alternativeName>
</protein>
<evidence type="ECO:0000256" key="2">
    <source>
        <dbReference type="ARBA" id="ARBA00009441"/>
    </source>
</evidence>
<dbReference type="CDD" id="cd03241">
    <property type="entry name" value="ABC_RecN"/>
    <property type="match status" value="1"/>
</dbReference>
<dbReference type="Pfam" id="PF02463">
    <property type="entry name" value="SMC_N"/>
    <property type="match status" value="1"/>
</dbReference>
<evidence type="ECO:0000256" key="1">
    <source>
        <dbReference type="ARBA" id="ARBA00003618"/>
    </source>
</evidence>
<evidence type="ECO:0000313" key="12">
    <source>
        <dbReference type="Proteomes" id="UP000297318"/>
    </source>
</evidence>
<dbReference type="SUPFAM" id="SSF52540">
    <property type="entry name" value="P-loop containing nucleoside triphosphate hydrolases"/>
    <property type="match status" value="2"/>
</dbReference>
<evidence type="ECO:0000256" key="4">
    <source>
        <dbReference type="ARBA" id="ARBA00022741"/>
    </source>
</evidence>
<evidence type="ECO:0000256" key="9">
    <source>
        <dbReference type="PIRNR" id="PIRNR003128"/>
    </source>
</evidence>
<dbReference type="InterPro" id="IPR003395">
    <property type="entry name" value="RecF/RecN/SMC_N"/>
</dbReference>
<dbReference type="GO" id="GO:0006281">
    <property type="term" value="P:DNA repair"/>
    <property type="evidence" value="ECO:0007669"/>
    <property type="project" value="UniProtKB-KW"/>
</dbReference>
<evidence type="ECO:0000256" key="3">
    <source>
        <dbReference type="ARBA" id="ARBA00021315"/>
    </source>
</evidence>
<comment type="caution">
    <text evidence="11">The sequence shown here is derived from an EMBL/GenBank/DDBJ whole genome shotgun (WGS) entry which is preliminary data.</text>
</comment>
<dbReference type="InterPro" id="IPR027417">
    <property type="entry name" value="P-loop_NTPase"/>
</dbReference>
<gene>
    <name evidence="11" type="ORF">SERN_2547</name>
</gene>
<dbReference type="PIRSF" id="PIRSF003128">
    <property type="entry name" value="RecN"/>
    <property type="match status" value="1"/>
</dbReference>
<evidence type="ECO:0000259" key="10">
    <source>
        <dbReference type="Pfam" id="PF02463"/>
    </source>
</evidence>
<dbReference type="GO" id="GO:0043590">
    <property type="term" value="C:bacterial nucleoid"/>
    <property type="evidence" value="ECO:0007669"/>
    <property type="project" value="TreeGrafter"/>
</dbReference>
<keyword evidence="12" id="KW-1185">Reference proteome</keyword>
<accession>A0A4Z1DZC8</accession>
<evidence type="ECO:0000313" key="11">
    <source>
        <dbReference type="EMBL" id="TGO04954.1"/>
    </source>
</evidence>
<name>A0A4Z1DZC8_9MICO</name>
<evidence type="ECO:0000256" key="6">
    <source>
        <dbReference type="ARBA" id="ARBA00022840"/>
    </source>
</evidence>
<dbReference type="InterPro" id="IPR004604">
    <property type="entry name" value="DNA_recomb/repair_RecN"/>
</dbReference>
<dbReference type="OrthoDB" id="9806954at2"/>
<keyword evidence="7 9" id="KW-0234">DNA repair</keyword>
<comment type="function">
    <text evidence="1 9">May be involved in recombinational repair of damaged DNA.</text>
</comment>
<dbReference type="EMBL" id="RHPJ01000003">
    <property type="protein sequence ID" value="TGO04954.1"/>
    <property type="molecule type" value="Genomic_DNA"/>
</dbReference>
<keyword evidence="4" id="KW-0547">Nucleotide-binding</keyword>
<evidence type="ECO:0000256" key="7">
    <source>
        <dbReference type="ARBA" id="ARBA00023204"/>
    </source>
</evidence>
<dbReference type="GO" id="GO:0006310">
    <property type="term" value="P:DNA recombination"/>
    <property type="evidence" value="ECO:0007669"/>
    <property type="project" value="InterPro"/>
</dbReference>
<dbReference type="AlphaFoldDB" id="A0A4Z1DZC8"/>
<organism evidence="11 12">
    <name type="scientific">Serinibacter arcticus</name>
    <dbReference type="NCBI Taxonomy" id="1655435"/>
    <lineage>
        <taxon>Bacteria</taxon>
        <taxon>Bacillati</taxon>
        <taxon>Actinomycetota</taxon>
        <taxon>Actinomycetes</taxon>
        <taxon>Micrococcales</taxon>
        <taxon>Beutenbergiaceae</taxon>
        <taxon>Serinibacter</taxon>
    </lineage>
</organism>
<evidence type="ECO:0000256" key="5">
    <source>
        <dbReference type="ARBA" id="ARBA00022763"/>
    </source>
</evidence>
<dbReference type="GO" id="GO:0009432">
    <property type="term" value="P:SOS response"/>
    <property type="evidence" value="ECO:0007669"/>
    <property type="project" value="TreeGrafter"/>
</dbReference>
<dbReference type="Gene3D" id="3.40.50.300">
    <property type="entry name" value="P-loop containing nucleotide triphosphate hydrolases"/>
    <property type="match status" value="2"/>
</dbReference>